<keyword evidence="7" id="KW-1185">Reference proteome</keyword>
<evidence type="ECO:0000313" key="6">
    <source>
        <dbReference type="EMBL" id="RDD81769.1"/>
    </source>
</evidence>
<dbReference type="SUPFAM" id="SSF51735">
    <property type="entry name" value="NAD(P)-binding Rossmann-fold domains"/>
    <property type="match status" value="1"/>
</dbReference>
<dbReference type="AlphaFoldDB" id="A0A369UTV6"/>
<feature type="domain" description="3-hydroxyisobutyrate dehydrogenase-like NAD-binding" evidence="5">
    <location>
        <begin position="166"/>
        <end position="283"/>
    </location>
</feature>
<dbReference type="RefSeq" id="WP_114845636.1">
    <property type="nucleotide sequence ID" value="NZ_JBHSPE010000005.1"/>
</dbReference>
<dbReference type="PIRSF" id="PIRSF000103">
    <property type="entry name" value="HIBADH"/>
    <property type="match status" value="1"/>
</dbReference>
<feature type="active site" evidence="3">
    <location>
        <position position="170"/>
    </location>
</feature>
<dbReference type="OrthoDB" id="9786703at2"/>
<dbReference type="InterPro" id="IPR015815">
    <property type="entry name" value="HIBADH-related"/>
</dbReference>
<evidence type="ECO:0000313" key="7">
    <source>
        <dbReference type="Proteomes" id="UP000253782"/>
    </source>
</evidence>
<accession>A0A369UTV6</accession>
<protein>
    <submittedName>
        <fullName evidence="6">NAD(P)-dependent oxidoreductase</fullName>
    </submittedName>
</protein>
<dbReference type="InterPro" id="IPR029154">
    <property type="entry name" value="HIBADH-like_NADP-bd"/>
</dbReference>
<proteinExistence type="predicted"/>
<sequence length="286" mass="29823">MTVGFIGIGAMGQPIAHNMLRGGVPLIVWNRTISKCDSLVAAGAVLAGSLDELFSSAETIFLMLADESAIDKVLDRGTPLFRQRVAHRTLVQMGTTSTGFSTALAEQVHSAGGHYVEAPVSGSRKPAEAGRLVGLLAGAQSDVDRVLPLLSSVCHEIFYCGPVPGGLRMKHATNMVLIPMMVSLCEAAHFARQSGLDMQTFSDVLLSGQMANDLMRAKLPKLATLDFAPQAAVKNVLDSALAAAGAASNAGCPATLLAACRELLSNAAKEGLGEEDVIALVKTLRA</sequence>
<dbReference type="SUPFAM" id="SSF48179">
    <property type="entry name" value="6-phosphogluconate dehydrogenase C-terminal domain-like"/>
    <property type="match status" value="1"/>
</dbReference>
<comment type="caution">
    <text evidence="6">The sequence shown here is derived from an EMBL/GenBank/DDBJ whole genome shotgun (WGS) entry which is preliminary data.</text>
</comment>
<dbReference type="InterPro" id="IPR008927">
    <property type="entry name" value="6-PGluconate_DH-like_C_sf"/>
</dbReference>
<evidence type="ECO:0000259" key="5">
    <source>
        <dbReference type="Pfam" id="PF14833"/>
    </source>
</evidence>
<dbReference type="Pfam" id="PF14833">
    <property type="entry name" value="NAD_binding_11"/>
    <property type="match status" value="1"/>
</dbReference>
<name>A0A369UTV6_9GAMM</name>
<evidence type="ECO:0000256" key="1">
    <source>
        <dbReference type="ARBA" id="ARBA00023002"/>
    </source>
</evidence>
<organism evidence="6 7">
    <name type="scientific">Dyella tabacisoli</name>
    <dbReference type="NCBI Taxonomy" id="2282381"/>
    <lineage>
        <taxon>Bacteria</taxon>
        <taxon>Pseudomonadati</taxon>
        <taxon>Pseudomonadota</taxon>
        <taxon>Gammaproteobacteria</taxon>
        <taxon>Lysobacterales</taxon>
        <taxon>Rhodanobacteraceae</taxon>
        <taxon>Dyella</taxon>
    </lineage>
</organism>
<gene>
    <name evidence="6" type="ORF">DVJ77_11490</name>
</gene>
<dbReference type="GO" id="GO:0051287">
    <property type="term" value="F:NAD binding"/>
    <property type="evidence" value="ECO:0007669"/>
    <property type="project" value="InterPro"/>
</dbReference>
<dbReference type="InterPro" id="IPR051265">
    <property type="entry name" value="HIBADH-related_NP60_sf"/>
</dbReference>
<dbReference type="GO" id="GO:0016491">
    <property type="term" value="F:oxidoreductase activity"/>
    <property type="evidence" value="ECO:0007669"/>
    <property type="project" value="UniProtKB-KW"/>
</dbReference>
<dbReference type="EMBL" id="QQAH01000009">
    <property type="protein sequence ID" value="RDD81769.1"/>
    <property type="molecule type" value="Genomic_DNA"/>
</dbReference>
<evidence type="ECO:0000259" key="4">
    <source>
        <dbReference type="Pfam" id="PF03446"/>
    </source>
</evidence>
<feature type="domain" description="6-phosphogluconate dehydrogenase NADP-binding" evidence="4">
    <location>
        <begin position="2"/>
        <end position="161"/>
    </location>
</feature>
<evidence type="ECO:0000256" key="3">
    <source>
        <dbReference type="PIRSR" id="PIRSR000103-1"/>
    </source>
</evidence>
<dbReference type="GO" id="GO:0050661">
    <property type="term" value="F:NADP binding"/>
    <property type="evidence" value="ECO:0007669"/>
    <property type="project" value="InterPro"/>
</dbReference>
<dbReference type="Gene3D" id="3.40.50.720">
    <property type="entry name" value="NAD(P)-binding Rossmann-like Domain"/>
    <property type="match status" value="1"/>
</dbReference>
<keyword evidence="1" id="KW-0560">Oxidoreductase</keyword>
<dbReference type="Gene3D" id="1.10.1040.10">
    <property type="entry name" value="N-(1-d-carboxylethyl)-l-norvaline Dehydrogenase, domain 2"/>
    <property type="match status" value="1"/>
</dbReference>
<evidence type="ECO:0000256" key="2">
    <source>
        <dbReference type="ARBA" id="ARBA00023027"/>
    </source>
</evidence>
<keyword evidence="2" id="KW-0520">NAD</keyword>
<dbReference type="Pfam" id="PF03446">
    <property type="entry name" value="NAD_binding_2"/>
    <property type="match status" value="1"/>
</dbReference>
<dbReference type="InterPro" id="IPR036291">
    <property type="entry name" value="NAD(P)-bd_dom_sf"/>
</dbReference>
<dbReference type="InterPro" id="IPR006115">
    <property type="entry name" value="6PGDH_NADP-bd"/>
</dbReference>
<dbReference type="PANTHER" id="PTHR43580:SF2">
    <property type="entry name" value="CYTOKINE-LIKE NUCLEAR FACTOR N-PAC"/>
    <property type="match status" value="1"/>
</dbReference>
<reference evidence="6 7" key="1">
    <citation type="submission" date="2018-07" db="EMBL/GenBank/DDBJ databases">
        <title>Dyella tabacisoli L4-6T, whole genome shotgun sequence.</title>
        <authorList>
            <person name="Zhou X.-K."/>
            <person name="Li W.-J."/>
            <person name="Duan Y.-Q."/>
        </authorList>
    </citation>
    <scope>NUCLEOTIDE SEQUENCE [LARGE SCALE GENOMIC DNA]</scope>
    <source>
        <strain evidence="6 7">L4-6</strain>
    </source>
</reference>
<dbReference type="PANTHER" id="PTHR43580">
    <property type="entry name" value="OXIDOREDUCTASE GLYR1-RELATED"/>
    <property type="match status" value="1"/>
</dbReference>
<dbReference type="InterPro" id="IPR013328">
    <property type="entry name" value="6PGD_dom2"/>
</dbReference>
<dbReference type="Proteomes" id="UP000253782">
    <property type="component" value="Unassembled WGS sequence"/>
</dbReference>